<keyword evidence="6" id="KW-0998">Cell outer membrane</keyword>
<evidence type="ECO:0000313" key="10">
    <source>
        <dbReference type="Proteomes" id="UP000007486"/>
    </source>
</evidence>
<comment type="subcellular location">
    <subcellularLocation>
        <location evidence="1">Cell outer membrane</location>
    </subcellularLocation>
</comment>
<dbReference type="EMBL" id="CP002530">
    <property type="protein sequence ID" value="ADY37788.1"/>
    <property type="molecule type" value="Genomic_DNA"/>
</dbReference>
<organism evidence="9 10">
    <name type="scientific">Phocaeicola salanitronis (strain DSM 18170 / JCM 13657 / CCUG 60908 / BL78)</name>
    <name type="common">Bacteroides salanitronis</name>
    <dbReference type="NCBI Taxonomy" id="667015"/>
    <lineage>
        <taxon>Bacteria</taxon>
        <taxon>Pseudomonadati</taxon>
        <taxon>Bacteroidota</taxon>
        <taxon>Bacteroidia</taxon>
        <taxon>Bacteroidales</taxon>
        <taxon>Bacteroidaceae</taxon>
        <taxon>Phocaeicola</taxon>
    </lineage>
</organism>
<evidence type="ECO:0000256" key="2">
    <source>
        <dbReference type="ARBA" id="ARBA00007248"/>
    </source>
</evidence>
<feature type="chain" id="PRO_5003259022" description="Lipoprotein" evidence="8">
    <location>
        <begin position="22"/>
        <end position="344"/>
    </location>
</feature>
<dbReference type="Gene3D" id="2.60.40.2100">
    <property type="match status" value="1"/>
</dbReference>
<dbReference type="OrthoDB" id="1099819at2"/>
<evidence type="ECO:0000256" key="3">
    <source>
        <dbReference type="ARBA" id="ARBA00022729"/>
    </source>
</evidence>
<dbReference type="KEGG" id="bsa:Bacsa_3262"/>
<proteinExistence type="inferred from homology"/>
<dbReference type="eggNOG" id="ENOG502ZAEH">
    <property type="taxonomic scope" value="Bacteria"/>
</dbReference>
<gene>
    <name evidence="9" type="ordered locus">Bacsa_3262</name>
</gene>
<evidence type="ECO:0000256" key="4">
    <source>
        <dbReference type="ARBA" id="ARBA00023136"/>
    </source>
</evidence>
<dbReference type="PROSITE" id="PS51257">
    <property type="entry name" value="PROKAR_LIPOPROTEIN"/>
    <property type="match status" value="1"/>
</dbReference>
<evidence type="ECO:0000256" key="5">
    <source>
        <dbReference type="ARBA" id="ARBA00023139"/>
    </source>
</evidence>
<dbReference type="RefSeq" id="WP_013619147.1">
    <property type="nucleotide sequence ID" value="NC_015164.1"/>
</dbReference>
<comment type="similarity">
    <text evidence="2">Belongs to the bacteroidetes fimbrillin superfamily. FimB/Mfa2 family.</text>
</comment>
<evidence type="ECO:0000256" key="7">
    <source>
        <dbReference type="ARBA" id="ARBA00023288"/>
    </source>
</evidence>
<dbReference type="Proteomes" id="UP000007486">
    <property type="component" value="Chromosome"/>
</dbReference>
<dbReference type="GO" id="GO:0009279">
    <property type="term" value="C:cell outer membrane"/>
    <property type="evidence" value="ECO:0007669"/>
    <property type="project" value="UniProtKB-SubCell"/>
</dbReference>
<evidence type="ECO:0000256" key="1">
    <source>
        <dbReference type="ARBA" id="ARBA00004442"/>
    </source>
</evidence>
<keyword evidence="7" id="KW-0449">Lipoprotein</keyword>
<name>F0R534_PHOSB</name>
<accession>F0R534</accession>
<keyword evidence="5" id="KW-0564">Palmitate</keyword>
<dbReference type="InterPro" id="IPR014941">
    <property type="entry name" value="FimB/Mfa2/Mfa3"/>
</dbReference>
<evidence type="ECO:0000313" key="9">
    <source>
        <dbReference type="EMBL" id="ADY37788.1"/>
    </source>
</evidence>
<keyword evidence="3 8" id="KW-0732">Signal</keyword>
<dbReference type="HOGENOM" id="CLU_059697_0_0_10"/>
<dbReference type="Gene3D" id="2.60.40.2090">
    <property type="match status" value="1"/>
</dbReference>
<sequence length="344" mass="39176">MKKSRKLGMYWALLCTFATLAMTSCIKEDRDDCVTEQAGVTLRFRYTYNVTEGDAFGREADRVLVWIFDEGGRLLSQLNEEGEYIDNGFEMEIPDLGVGKYTFVAWAQETDSNDALANFTFPELQAGTSTLTDLHARLNREDDVCRTELNGLLCGTVEGEVTGGEDVFTVDMMKCTNKLRIILMPYRAGQQLQAEDYRFVIDGHNGWLDYKGDTYEEDPLTYEPYLQELSTASDAEAAEGEVNHAVVAELNTSRMMYEQKPRLRILNNDTGETLLDLNLTWFLSLQAIGEHRSEWSDQEYLDRQDEFAMTFFVDGDTFLMSRIIVNDWVLSLENVDLEGGKDVL</sequence>
<dbReference type="Pfam" id="PF08842">
    <property type="entry name" value="Mfa2"/>
    <property type="match status" value="1"/>
</dbReference>
<keyword evidence="4" id="KW-0472">Membrane</keyword>
<dbReference type="AlphaFoldDB" id="F0R534"/>
<protein>
    <recommendedName>
        <fullName evidence="11">Lipoprotein</fullName>
    </recommendedName>
</protein>
<evidence type="ECO:0000256" key="8">
    <source>
        <dbReference type="SAM" id="SignalP"/>
    </source>
</evidence>
<dbReference type="STRING" id="667015.Bacsa_3262"/>
<feature type="signal peptide" evidence="8">
    <location>
        <begin position="1"/>
        <end position="21"/>
    </location>
</feature>
<reference evidence="9 10" key="1">
    <citation type="journal article" date="2011" name="Stand. Genomic Sci.">
        <title>Complete genome sequence of Bacteroides salanitronis type strain (BL78).</title>
        <authorList>
            <person name="Gronow S."/>
            <person name="Held B."/>
            <person name="Lucas S."/>
            <person name="Lapidus A."/>
            <person name="Del Rio T.G."/>
            <person name="Nolan M."/>
            <person name="Tice H."/>
            <person name="Deshpande S."/>
            <person name="Cheng J.F."/>
            <person name="Pitluck S."/>
            <person name="Liolios K."/>
            <person name="Pagani I."/>
            <person name="Ivanova N."/>
            <person name="Mavromatis K."/>
            <person name="Pati A."/>
            <person name="Tapia R."/>
            <person name="Han C."/>
            <person name="Goodwin L."/>
            <person name="Chen A."/>
            <person name="Palaniappan K."/>
            <person name="Land M."/>
            <person name="Hauser L."/>
            <person name="Chang Y.J."/>
            <person name="Jeffries C.D."/>
            <person name="Brambilla E.M."/>
            <person name="Rohde M."/>
            <person name="Goker M."/>
            <person name="Detter J.C."/>
            <person name="Woyke T."/>
            <person name="Bristow J."/>
            <person name="Markowitz V."/>
            <person name="Hugenholtz P."/>
            <person name="Kyrpides N.C."/>
            <person name="Klenk H.P."/>
            <person name="Eisen J.A."/>
        </authorList>
    </citation>
    <scope>NUCLEOTIDE SEQUENCE [LARGE SCALE GENOMIC DNA]</scope>
    <source>
        <strain evidence="9 10">DSM 18170</strain>
    </source>
</reference>
<keyword evidence="10" id="KW-1185">Reference proteome</keyword>
<evidence type="ECO:0008006" key="11">
    <source>
        <dbReference type="Google" id="ProtNLM"/>
    </source>
</evidence>
<evidence type="ECO:0000256" key="6">
    <source>
        <dbReference type="ARBA" id="ARBA00023237"/>
    </source>
</evidence>